<protein>
    <recommendedName>
        <fullName evidence="5">Beta-lactamase</fullName>
        <ecNumber evidence="5">3.5.2.6</ecNumber>
    </recommendedName>
</protein>
<dbReference type="InterPro" id="IPR012338">
    <property type="entry name" value="Beta-lactam/transpept-like"/>
</dbReference>
<dbReference type="SUPFAM" id="SSF56601">
    <property type="entry name" value="beta-lactamase/transpeptidase-like"/>
    <property type="match status" value="1"/>
</dbReference>
<gene>
    <name evidence="7" type="ORF">DFR56_1052</name>
</gene>
<comment type="similarity">
    <text evidence="4">Belongs to the beta-lactamase family.</text>
</comment>
<dbReference type="Gene3D" id="3.40.710.10">
    <property type="entry name" value="DD-peptidase/beta-lactamase superfamily"/>
    <property type="match status" value="1"/>
</dbReference>
<evidence type="ECO:0000256" key="5">
    <source>
        <dbReference type="RuleBase" id="RU361140"/>
    </source>
</evidence>
<organism evidence="7 8">
    <name type="scientific">Pseudogracilibacillus auburnensis</name>
    <dbReference type="NCBI Taxonomy" id="1494959"/>
    <lineage>
        <taxon>Bacteria</taxon>
        <taxon>Bacillati</taxon>
        <taxon>Bacillota</taxon>
        <taxon>Bacilli</taxon>
        <taxon>Bacillales</taxon>
        <taxon>Bacillaceae</taxon>
        <taxon>Pseudogracilibacillus</taxon>
    </lineage>
</organism>
<dbReference type="Proteomes" id="UP000247978">
    <property type="component" value="Unassembled WGS sequence"/>
</dbReference>
<dbReference type="AlphaFoldDB" id="A0A2V3W2E5"/>
<comment type="similarity">
    <text evidence="1 5">Belongs to the class-C beta-lactamase family.</text>
</comment>
<dbReference type="PROSITE" id="PS00336">
    <property type="entry name" value="BETA_LACTAMASE_C"/>
    <property type="match status" value="1"/>
</dbReference>
<comment type="caution">
    <text evidence="7">The sequence shown here is derived from an EMBL/GenBank/DDBJ whole genome shotgun (WGS) entry which is preliminary data.</text>
</comment>
<dbReference type="EC" id="3.5.2.6" evidence="5"/>
<reference evidence="7 8" key="1">
    <citation type="submission" date="2018-05" db="EMBL/GenBank/DDBJ databases">
        <title>Genomic Encyclopedia of Type Strains, Phase IV (KMG-IV): sequencing the most valuable type-strain genomes for metagenomic binning, comparative biology and taxonomic classification.</title>
        <authorList>
            <person name="Goeker M."/>
        </authorList>
    </citation>
    <scope>NUCLEOTIDE SEQUENCE [LARGE SCALE GENOMIC DNA]</scope>
    <source>
        <strain evidence="7 8">DSM 28556</strain>
    </source>
</reference>
<accession>A0A2V3W2E5</accession>
<name>A0A2V3W2E5_9BACI</name>
<dbReference type="GO" id="GO:0008800">
    <property type="term" value="F:beta-lactamase activity"/>
    <property type="evidence" value="ECO:0007669"/>
    <property type="project" value="UniProtKB-UniRule"/>
</dbReference>
<keyword evidence="8" id="KW-1185">Reference proteome</keyword>
<evidence type="ECO:0000313" key="7">
    <source>
        <dbReference type="EMBL" id="PXW87364.1"/>
    </source>
</evidence>
<dbReference type="InterPro" id="IPR051478">
    <property type="entry name" value="Beta-lactamase-like_AB/R"/>
</dbReference>
<evidence type="ECO:0000256" key="4">
    <source>
        <dbReference type="ARBA" id="ARBA00038473"/>
    </source>
</evidence>
<keyword evidence="2 5" id="KW-0378">Hydrolase</keyword>
<dbReference type="GO" id="GO:0046677">
    <property type="term" value="P:response to antibiotic"/>
    <property type="evidence" value="ECO:0007669"/>
    <property type="project" value="UniProtKB-UniRule"/>
</dbReference>
<dbReference type="PANTHER" id="PTHR22935:SF95">
    <property type="entry name" value="BETA-LACTAMASE-LIKE 1-RELATED"/>
    <property type="match status" value="1"/>
</dbReference>
<dbReference type="RefSeq" id="WP_158525572.1">
    <property type="nucleotide sequence ID" value="NZ_JBHUHB010000001.1"/>
</dbReference>
<dbReference type="Pfam" id="PF00144">
    <property type="entry name" value="Beta-lactamase"/>
    <property type="match status" value="1"/>
</dbReference>
<dbReference type="InterPro" id="IPR001466">
    <property type="entry name" value="Beta-lactam-related"/>
</dbReference>
<evidence type="ECO:0000259" key="6">
    <source>
        <dbReference type="Pfam" id="PF00144"/>
    </source>
</evidence>
<sequence>MKNRIESLLESKLHRENEKILLGIINQNGRELYSVGLDKHSNVAMEDKIFEIGSISKVFTAVLLQTMVRDNIIQLDEPIVHYNPEYQRAFGKDMTLRNLVTHTSNLPREASNLKVKDRMNPYASYESKDLEHFLLNHKLRRTKQKWKYSNVGYGFLGNLLTELIGKNFEDTIRDRICKPLHMNNTFIHINDEHEDKLIKSYQKKKEIPPLSIPSLAGAGALRSTMHDMFLFLEANLGLLNTPLLQDFNLTHKKQHKINKNTHMGLGWIISQDKETGEIIHWHTGGSVGFNTYIGIKKEKQLGIIVATTKKHSLFKLIRVFLGFGQLVQEDIANGVYKVLAPQS</sequence>
<dbReference type="OrthoDB" id="9803467at2"/>
<dbReference type="GO" id="GO:0030288">
    <property type="term" value="C:outer membrane-bounded periplasmic space"/>
    <property type="evidence" value="ECO:0007669"/>
    <property type="project" value="InterPro"/>
</dbReference>
<evidence type="ECO:0000256" key="1">
    <source>
        <dbReference type="ARBA" id="ARBA00007840"/>
    </source>
</evidence>
<evidence type="ECO:0000256" key="2">
    <source>
        <dbReference type="ARBA" id="ARBA00022801"/>
    </source>
</evidence>
<keyword evidence="3 5" id="KW-0046">Antibiotic resistance</keyword>
<feature type="domain" description="Beta-lactamase-related" evidence="6">
    <location>
        <begin position="27"/>
        <end position="312"/>
    </location>
</feature>
<comment type="catalytic activity">
    <reaction evidence="5">
        <text>a beta-lactam + H2O = a substituted beta-amino acid</text>
        <dbReference type="Rhea" id="RHEA:20401"/>
        <dbReference type="ChEBI" id="CHEBI:15377"/>
        <dbReference type="ChEBI" id="CHEBI:35627"/>
        <dbReference type="ChEBI" id="CHEBI:140347"/>
        <dbReference type="EC" id="3.5.2.6"/>
    </reaction>
</comment>
<proteinExistence type="inferred from homology"/>
<dbReference type="GO" id="GO:0017001">
    <property type="term" value="P:antibiotic catabolic process"/>
    <property type="evidence" value="ECO:0007669"/>
    <property type="project" value="InterPro"/>
</dbReference>
<dbReference type="PANTHER" id="PTHR22935">
    <property type="entry name" value="PENICILLIN-BINDING PROTEIN"/>
    <property type="match status" value="1"/>
</dbReference>
<evidence type="ECO:0000256" key="3">
    <source>
        <dbReference type="ARBA" id="ARBA00023251"/>
    </source>
</evidence>
<evidence type="ECO:0000313" key="8">
    <source>
        <dbReference type="Proteomes" id="UP000247978"/>
    </source>
</evidence>
<dbReference type="InterPro" id="IPR001586">
    <property type="entry name" value="Beta-lactam_class-C_AS"/>
</dbReference>
<dbReference type="EMBL" id="QJJQ01000005">
    <property type="protein sequence ID" value="PXW87364.1"/>
    <property type="molecule type" value="Genomic_DNA"/>
</dbReference>